<reference evidence="4 5" key="1">
    <citation type="journal article" date="2008" name="Nature">
        <title>The genome of the model beetle and pest Tribolium castaneum.</title>
        <authorList>
            <consortium name="Tribolium Genome Sequencing Consortium"/>
            <person name="Richards S."/>
            <person name="Gibbs R.A."/>
            <person name="Weinstock G.M."/>
            <person name="Brown S.J."/>
            <person name="Denell R."/>
            <person name="Beeman R.W."/>
            <person name="Gibbs R."/>
            <person name="Beeman R.W."/>
            <person name="Brown S.J."/>
            <person name="Bucher G."/>
            <person name="Friedrich M."/>
            <person name="Grimmelikhuijzen C.J."/>
            <person name="Klingler M."/>
            <person name="Lorenzen M."/>
            <person name="Richards S."/>
            <person name="Roth S."/>
            <person name="Schroder R."/>
            <person name="Tautz D."/>
            <person name="Zdobnov E.M."/>
            <person name="Muzny D."/>
            <person name="Gibbs R.A."/>
            <person name="Weinstock G.M."/>
            <person name="Attaway T."/>
            <person name="Bell S."/>
            <person name="Buhay C.J."/>
            <person name="Chandrabose M.N."/>
            <person name="Chavez D."/>
            <person name="Clerk-Blankenburg K.P."/>
            <person name="Cree A."/>
            <person name="Dao M."/>
            <person name="Davis C."/>
            <person name="Chacko J."/>
            <person name="Dinh H."/>
            <person name="Dugan-Rocha S."/>
            <person name="Fowler G."/>
            <person name="Garner T.T."/>
            <person name="Garnes J."/>
            <person name="Gnirke A."/>
            <person name="Hawes A."/>
            <person name="Hernandez J."/>
            <person name="Hines S."/>
            <person name="Holder M."/>
            <person name="Hume J."/>
            <person name="Jhangiani S.N."/>
            <person name="Joshi V."/>
            <person name="Khan Z.M."/>
            <person name="Jackson L."/>
            <person name="Kovar C."/>
            <person name="Kowis A."/>
            <person name="Lee S."/>
            <person name="Lewis L.R."/>
            <person name="Margolis J."/>
            <person name="Morgan M."/>
            <person name="Nazareth L.V."/>
            <person name="Nguyen N."/>
            <person name="Okwuonu G."/>
            <person name="Parker D."/>
            <person name="Richards S."/>
            <person name="Ruiz S.J."/>
            <person name="Santibanez J."/>
            <person name="Savard J."/>
            <person name="Scherer S.E."/>
            <person name="Schneider B."/>
            <person name="Sodergren E."/>
            <person name="Tautz D."/>
            <person name="Vattahil S."/>
            <person name="Villasana D."/>
            <person name="White C.S."/>
            <person name="Wright R."/>
            <person name="Park Y."/>
            <person name="Beeman R.W."/>
            <person name="Lord J."/>
            <person name="Oppert B."/>
            <person name="Lorenzen M."/>
            <person name="Brown S."/>
            <person name="Wang L."/>
            <person name="Savard J."/>
            <person name="Tautz D."/>
            <person name="Richards S."/>
            <person name="Weinstock G."/>
            <person name="Gibbs R.A."/>
            <person name="Liu Y."/>
            <person name="Worley K."/>
            <person name="Weinstock G."/>
            <person name="Elsik C.G."/>
            <person name="Reese J.T."/>
            <person name="Elhaik E."/>
            <person name="Landan G."/>
            <person name="Graur D."/>
            <person name="Arensburger P."/>
            <person name="Atkinson P."/>
            <person name="Beeman R.W."/>
            <person name="Beidler J."/>
            <person name="Brown S.J."/>
            <person name="Demuth J.P."/>
            <person name="Drury D.W."/>
            <person name="Du Y.Z."/>
            <person name="Fujiwara H."/>
            <person name="Lorenzen M."/>
            <person name="Maselli V."/>
            <person name="Osanai M."/>
            <person name="Park Y."/>
            <person name="Robertson H.M."/>
            <person name="Tu Z."/>
            <person name="Wang J.J."/>
            <person name="Wang S."/>
            <person name="Richards S."/>
            <person name="Song H."/>
            <person name="Zhang L."/>
            <person name="Sodergren E."/>
            <person name="Werner D."/>
            <person name="Stanke M."/>
            <person name="Morgenstern B."/>
            <person name="Solovyev V."/>
            <person name="Kosarev P."/>
            <person name="Brown G."/>
            <person name="Chen H.C."/>
            <person name="Ermolaeva O."/>
            <person name="Hlavina W."/>
            <person name="Kapustin Y."/>
            <person name="Kiryutin B."/>
            <person name="Kitts P."/>
            <person name="Maglott D."/>
            <person name="Pruitt K."/>
            <person name="Sapojnikov V."/>
            <person name="Souvorov A."/>
            <person name="Mackey A.J."/>
            <person name="Waterhouse R.M."/>
            <person name="Wyder S."/>
            <person name="Zdobnov E.M."/>
            <person name="Zdobnov E.M."/>
            <person name="Wyder S."/>
            <person name="Kriventseva E.V."/>
            <person name="Kadowaki T."/>
            <person name="Bork P."/>
            <person name="Aranda M."/>
            <person name="Bao R."/>
            <person name="Beermann A."/>
            <person name="Berns N."/>
            <person name="Bolognesi R."/>
            <person name="Bonneton F."/>
            <person name="Bopp D."/>
            <person name="Brown S.J."/>
            <person name="Bucher G."/>
            <person name="Butts T."/>
            <person name="Chaumot A."/>
            <person name="Denell R.E."/>
            <person name="Ferrier D.E."/>
            <person name="Friedrich M."/>
            <person name="Gordon C.M."/>
            <person name="Jindra M."/>
            <person name="Klingler M."/>
            <person name="Lan Q."/>
            <person name="Lattorff H.M."/>
            <person name="Laudet V."/>
            <person name="von Levetsow C."/>
            <person name="Liu Z."/>
            <person name="Lutz R."/>
            <person name="Lynch J.A."/>
            <person name="da Fonseca R.N."/>
            <person name="Posnien N."/>
            <person name="Reuter R."/>
            <person name="Roth S."/>
            <person name="Savard J."/>
            <person name="Schinko J.B."/>
            <person name="Schmitt C."/>
            <person name="Schoppmeier M."/>
            <person name="Schroder R."/>
            <person name="Shippy T.D."/>
            <person name="Simonnet F."/>
            <person name="Marques-Souza H."/>
            <person name="Tautz D."/>
            <person name="Tomoyasu Y."/>
            <person name="Trauner J."/>
            <person name="Van der Zee M."/>
            <person name="Vervoort M."/>
            <person name="Wittkopp N."/>
            <person name="Wimmer E.A."/>
            <person name="Yang X."/>
            <person name="Jones A.K."/>
            <person name="Sattelle D.B."/>
            <person name="Ebert P.R."/>
            <person name="Nelson D."/>
            <person name="Scott J.G."/>
            <person name="Beeman R.W."/>
            <person name="Muthukrishnan S."/>
            <person name="Kramer K.J."/>
            <person name="Arakane Y."/>
            <person name="Beeman R.W."/>
            <person name="Zhu Q."/>
            <person name="Hogenkamp D."/>
            <person name="Dixit R."/>
            <person name="Oppert B."/>
            <person name="Jiang H."/>
            <person name="Zou Z."/>
            <person name="Marshall J."/>
            <person name="Elpidina E."/>
            <person name="Vinokurov K."/>
            <person name="Oppert C."/>
            <person name="Zou Z."/>
            <person name="Evans J."/>
            <person name="Lu Z."/>
            <person name="Zhao P."/>
            <person name="Sumathipala N."/>
            <person name="Altincicek B."/>
            <person name="Vilcinskas A."/>
            <person name="Williams M."/>
            <person name="Hultmark D."/>
            <person name="Hetru C."/>
            <person name="Jiang H."/>
            <person name="Grimmelikhuijzen C.J."/>
            <person name="Hauser F."/>
            <person name="Cazzamali G."/>
            <person name="Williamson M."/>
            <person name="Park Y."/>
            <person name="Li B."/>
            <person name="Tanaka Y."/>
            <person name="Predel R."/>
            <person name="Neupert S."/>
            <person name="Schachtner J."/>
            <person name="Verleyen P."/>
            <person name="Raible F."/>
            <person name="Bork P."/>
            <person name="Friedrich M."/>
            <person name="Walden K.K."/>
            <person name="Robertson H.M."/>
            <person name="Angeli S."/>
            <person name="Foret S."/>
            <person name="Bucher G."/>
            <person name="Schuetz S."/>
            <person name="Maleszka R."/>
            <person name="Wimmer E.A."/>
            <person name="Beeman R.W."/>
            <person name="Lorenzen M."/>
            <person name="Tomoyasu Y."/>
            <person name="Miller S.C."/>
            <person name="Grossmann D."/>
            <person name="Bucher G."/>
        </authorList>
    </citation>
    <scope>NUCLEOTIDE SEQUENCE [LARGE SCALE GENOMIC DNA]</scope>
    <source>
        <strain evidence="4 5">Georgia GA2</strain>
    </source>
</reference>
<evidence type="ECO:0000256" key="3">
    <source>
        <dbReference type="SAM" id="SignalP"/>
    </source>
</evidence>
<evidence type="ECO:0000313" key="4">
    <source>
        <dbReference type="EMBL" id="KYB25832.1"/>
    </source>
</evidence>
<dbReference type="PANTHER" id="PTHR10036:SF3">
    <property type="entry name" value="PROTEIN SLEEPLESS-RELATED"/>
    <property type="match status" value="1"/>
</dbReference>
<feature type="signal peptide" evidence="3">
    <location>
        <begin position="1"/>
        <end position="19"/>
    </location>
</feature>
<gene>
    <name evidence="4" type="primary">AUGUSTUS-3.0.2_34065</name>
    <name evidence="4" type="ORF">TcasGA2_TC034065</name>
</gene>
<evidence type="ECO:0000256" key="2">
    <source>
        <dbReference type="ARBA" id="ARBA00023157"/>
    </source>
</evidence>
<dbReference type="Proteomes" id="UP000007266">
    <property type="component" value="Linkage group 8"/>
</dbReference>
<dbReference type="PANTHER" id="PTHR10036">
    <property type="entry name" value="CD59 GLYCOPROTEIN"/>
    <property type="match status" value="1"/>
</dbReference>
<accession>A0A139WD50</accession>
<dbReference type="AlphaFoldDB" id="A0A139WD50"/>
<dbReference type="KEGG" id="tca:103313960"/>
<keyword evidence="1 3" id="KW-0732">Signal</keyword>
<dbReference type="InterPro" id="IPR045860">
    <property type="entry name" value="Snake_toxin-like_sf"/>
</dbReference>
<reference evidence="4 5" key="2">
    <citation type="journal article" date="2010" name="Nucleic Acids Res.">
        <title>BeetleBase in 2010: revisions to provide comprehensive genomic information for Tribolium castaneum.</title>
        <authorList>
            <person name="Kim H.S."/>
            <person name="Murphy T."/>
            <person name="Xia J."/>
            <person name="Caragea D."/>
            <person name="Park Y."/>
            <person name="Beeman R.W."/>
            <person name="Lorenzen M.D."/>
            <person name="Butcher S."/>
            <person name="Manak J.R."/>
            <person name="Brown S.J."/>
        </authorList>
    </citation>
    <scope>GENOME REANNOTATION</scope>
    <source>
        <strain evidence="4 5">Georgia GA2</strain>
    </source>
</reference>
<evidence type="ECO:0008006" key="6">
    <source>
        <dbReference type="Google" id="ProtNLM"/>
    </source>
</evidence>
<dbReference type="EMBL" id="KQ971361">
    <property type="protein sequence ID" value="KYB25832.1"/>
    <property type="molecule type" value="Genomic_DNA"/>
</dbReference>
<organism evidence="4 5">
    <name type="scientific">Tribolium castaneum</name>
    <name type="common">Red flour beetle</name>
    <dbReference type="NCBI Taxonomy" id="7070"/>
    <lineage>
        <taxon>Eukaryota</taxon>
        <taxon>Metazoa</taxon>
        <taxon>Ecdysozoa</taxon>
        <taxon>Arthropoda</taxon>
        <taxon>Hexapoda</taxon>
        <taxon>Insecta</taxon>
        <taxon>Pterygota</taxon>
        <taxon>Neoptera</taxon>
        <taxon>Endopterygota</taxon>
        <taxon>Coleoptera</taxon>
        <taxon>Polyphaga</taxon>
        <taxon>Cucujiformia</taxon>
        <taxon>Tenebrionidae</taxon>
        <taxon>Tenebrionidae incertae sedis</taxon>
        <taxon>Tribolium</taxon>
    </lineage>
</organism>
<dbReference type="SUPFAM" id="SSF57302">
    <property type="entry name" value="Snake toxin-like"/>
    <property type="match status" value="1"/>
</dbReference>
<dbReference type="InParanoid" id="A0A139WD50"/>
<name>A0A139WD50_TRICA</name>
<proteinExistence type="predicted"/>
<feature type="chain" id="PRO_5007299705" description="Protein quiver" evidence="3">
    <location>
        <begin position="20"/>
        <end position="116"/>
    </location>
</feature>
<dbReference type="Gene3D" id="2.10.60.10">
    <property type="entry name" value="CD59"/>
    <property type="match status" value="1"/>
</dbReference>
<keyword evidence="2" id="KW-1015">Disulfide bond</keyword>
<dbReference type="GO" id="GO:0098552">
    <property type="term" value="C:side of membrane"/>
    <property type="evidence" value="ECO:0007669"/>
    <property type="project" value="UniProtKB-KW"/>
</dbReference>
<sequence>MSKLTPVLVLSAVISLGGALRCYQCVQPTGKSCDITIECSLMCGNYILKYTNHEMLYQGCYVDKQCELVENIYANNPAVSVKNCRMCETDLCNNSSPKIQNVTLLVIGILGFYFIL</sequence>
<keyword evidence="5" id="KW-1185">Reference proteome</keyword>
<protein>
    <recommendedName>
        <fullName evidence="6">Protein quiver</fullName>
    </recommendedName>
</protein>
<evidence type="ECO:0000313" key="5">
    <source>
        <dbReference type="Proteomes" id="UP000007266"/>
    </source>
</evidence>
<evidence type="ECO:0000256" key="1">
    <source>
        <dbReference type="ARBA" id="ARBA00022729"/>
    </source>
</evidence>
<dbReference type="OrthoDB" id="10011411at2759"/>